<keyword evidence="21" id="KW-1185">Reference proteome</keyword>
<feature type="domain" description="Glycosyl transferase family 51" evidence="19">
    <location>
        <begin position="89"/>
        <end position="261"/>
    </location>
</feature>
<keyword evidence="11 17" id="KW-0472">Membrane</keyword>
<dbReference type="PANTHER" id="PTHR32282:SF32">
    <property type="entry name" value="PENICILLIN-BINDING PROTEIN 2A"/>
    <property type="match status" value="1"/>
</dbReference>
<feature type="transmembrane region" description="Helical" evidence="17">
    <location>
        <begin position="36"/>
        <end position="56"/>
    </location>
</feature>
<dbReference type="InterPro" id="IPR012338">
    <property type="entry name" value="Beta-lactam/transpept-like"/>
</dbReference>
<feature type="compositionally biased region" description="Low complexity" evidence="16">
    <location>
        <begin position="764"/>
        <end position="783"/>
    </location>
</feature>
<evidence type="ECO:0000256" key="12">
    <source>
        <dbReference type="ARBA" id="ARBA00023268"/>
    </source>
</evidence>
<comment type="caution">
    <text evidence="20">The sequence shown here is derived from an EMBL/GenBank/DDBJ whole genome shotgun (WGS) entry which is preliminary data.</text>
</comment>
<keyword evidence="3" id="KW-0645">Protease</keyword>
<dbReference type="Gene3D" id="1.10.3810.10">
    <property type="entry name" value="Biosynthetic peptidoglycan transglycosylase-like"/>
    <property type="match status" value="1"/>
</dbReference>
<evidence type="ECO:0000256" key="5">
    <source>
        <dbReference type="ARBA" id="ARBA00022679"/>
    </source>
</evidence>
<keyword evidence="7" id="KW-0378">Hydrolase</keyword>
<evidence type="ECO:0000256" key="13">
    <source>
        <dbReference type="ARBA" id="ARBA00023316"/>
    </source>
</evidence>
<dbReference type="SUPFAM" id="SSF53955">
    <property type="entry name" value="Lysozyme-like"/>
    <property type="match status" value="1"/>
</dbReference>
<reference evidence="20 21" key="1">
    <citation type="submission" date="2024-06" db="EMBL/GenBank/DDBJ databases">
        <title>Genomic Encyclopedia of Type Strains, Phase IV (KMG-IV): sequencing the most valuable type-strain genomes for metagenomic binning, comparative biology and taxonomic classification.</title>
        <authorList>
            <person name="Goeker M."/>
        </authorList>
    </citation>
    <scope>NUCLEOTIDE SEQUENCE [LARGE SCALE GENOMIC DNA]</scope>
    <source>
        <strain evidence="20 21">DSM 28302</strain>
    </source>
</reference>
<keyword evidence="9" id="KW-0573">Peptidoglycan synthesis</keyword>
<evidence type="ECO:0000256" key="7">
    <source>
        <dbReference type="ARBA" id="ARBA00022801"/>
    </source>
</evidence>
<evidence type="ECO:0000259" key="19">
    <source>
        <dbReference type="Pfam" id="PF00912"/>
    </source>
</evidence>
<sequence>MSKLKKSSAPKESKDRFTLSDIGAIILRTMKLMSNFVHVLLLLLFMLGLGMAFGYLGSQIENVKIPSKTSLVSQVDALTRISKMNYSDGSLIANIDTDLLRTPVESSAISENVKKAVIATEDENFESHNGVVPKAVFRATLTSVLGLGETSGGSTLTQQLIKQQVLGDDPTFSRKSKEIIYALALERYTDKDNILTDYLNVSPFGRNYQGRNIAGIEEAAQGIFGKSAADLTIPQAAFLAGLPQSPIVYSPYNADGSFKSDEEMALGIKRSQNVLYSMYRAGVLSQSDYESYKAYDIKQDFRQPEAAEAVSHDYLYHEVFSEAQTIMYDYLIKEDNVSEADLKNEDVQSSYMEKAAQSLRLGGYTVSTTINKGIYEAMQTAAAQYGSLLDDGTGTVEMGNVLMDNSTGAILGFVGGRDYSTNQNNHAFDTERSPGSSIKPILAYAPAIDQGLMGSASILSNYPTTFSSGESIMHDDSKGTAAMTLQDALNTSWNIPTFWTYKLLQSSGVNVQGYMEKMGYNIPDYSIESLPMGGGADMTVAQQTNGYQTLANKGEYHEKHMVDKITAADGTVIYEYDTTPTQVYSTAAATIMVDLMRGVITSGTTTPFLDNLKSINPTLAGADWVGKTGTSNTYVDSWLMLSTPTVTLGSWTGHDDNTSMSSTSYSNQARYVSNLVNSIYQADSNIFGIGQKFQLDDSVIKSTVLKSTGQKPGTVSVNGRSVTVNGETTTSYWAKNGAPVTTYDFMIGGTDADRQSAWASIVGSSNSSSTRSSRTSSSSTNNN</sequence>
<keyword evidence="8" id="KW-0133">Cell shape</keyword>
<comment type="catalytic activity">
    <reaction evidence="14">
        <text>Preferential cleavage: (Ac)2-L-Lys-D-Ala-|-D-Ala. Also transpeptidation of peptidyl-alanyl moieties that are N-acyl substituents of D-alanine.</text>
        <dbReference type="EC" id="3.4.16.4"/>
    </reaction>
</comment>
<dbReference type="Proteomes" id="UP001549037">
    <property type="component" value="Unassembled WGS sequence"/>
</dbReference>
<evidence type="ECO:0000313" key="20">
    <source>
        <dbReference type="EMBL" id="MET3634655.1"/>
    </source>
</evidence>
<proteinExistence type="predicted"/>
<name>A0ABV2JFW0_9STRE</name>
<dbReference type="PANTHER" id="PTHR32282">
    <property type="entry name" value="BINDING PROTEIN TRANSPEPTIDASE, PUTATIVE-RELATED"/>
    <property type="match status" value="1"/>
</dbReference>
<dbReference type="EMBL" id="JBEPLN010000021">
    <property type="protein sequence ID" value="MET3634655.1"/>
    <property type="molecule type" value="Genomic_DNA"/>
</dbReference>
<evidence type="ECO:0000256" key="6">
    <source>
        <dbReference type="ARBA" id="ARBA00022692"/>
    </source>
</evidence>
<gene>
    <name evidence="20" type="ORF">ABID28_001301</name>
</gene>
<dbReference type="Pfam" id="PF00912">
    <property type="entry name" value="Transgly"/>
    <property type="match status" value="1"/>
</dbReference>
<keyword evidence="5" id="KW-0808">Transferase</keyword>
<evidence type="ECO:0000256" key="1">
    <source>
        <dbReference type="ARBA" id="ARBA00022475"/>
    </source>
</evidence>
<evidence type="ECO:0000256" key="4">
    <source>
        <dbReference type="ARBA" id="ARBA00022676"/>
    </source>
</evidence>
<accession>A0ABV2JFW0</accession>
<evidence type="ECO:0000256" key="9">
    <source>
        <dbReference type="ARBA" id="ARBA00022984"/>
    </source>
</evidence>
<keyword evidence="10 17" id="KW-1133">Transmembrane helix</keyword>
<protein>
    <submittedName>
        <fullName evidence="20">Penicillin-binding protein</fullName>
    </submittedName>
</protein>
<keyword evidence="13" id="KW-0961">Cell wall biogenesis/degradation</keyword>
<feature type="domain" description="Penicillin-binding protein transpeptidase" evidence="18">
    <location>
        <begin position="400"/>
        <end position="635"/>
    </location>
</feature>
<dbReference type="Gene3D" id="3.40.50.12800">
    <property type="match status" value="1"/>
</dbReference>
<dbReference type="InterPro" id="IPR001264">
    <property type="entry name" value="Glyco_trans_51"/>
</dbReference>
<keyword evidence="1" id="KW-1003">Cell membrane</keyword>
<comment type="catalytic activity">
    <reaction evidence="15">
        <text>[GlcNAc-(1-&gt;4)-Mur2Ac(oyl-L-Ala-gamma-D-Glu-L-Lys-D-Ala-D-Ala)](n)-di-trans,octa-cis-undecaprenyl diphosphate + beta-D-GlcNAc-(1-&gt;4)-Mur2Ac(oyl-L-Ala-gamma-D-Glu-L-Lys-D-Ala-D-Ala)-di-trans,octa-cis-undecaprenyl diphosphate = [GlcNAc-(1-&gt;4)-Mur2Ac(oyl-L-Ala-gamma-D-Glu-L-Lys-D-Ala-D-Ala)](n+1)-di-trans,octa-cis-undecaprenyl diphosphate + di-trans,octa-cis-undecaprenyl diphosphate + H(+)</text>
        <dbReference type="Rhea" id="RHEA:23708"/>
        <dbReference type="Rhea" id="RHEA-COMP:9602"/>
        <dbReference type="Rhea" id="RHEA-COMP:9603"/>
        <dbReference type="ChEBI" id="CHEBI:15378"/>
        <dbReference type="ChEBI" id="CHEBI:58405"/>
        <dbReference type="ChEBI" id="CHEBI:60033"/>
        <dbReference type="ChEBI" id="CHEBI:78435"/>
        <dbReference type="EC" id="2.4.99.28"/>
    </reaction>
</comment>
<evidence type="ECO:0000256" key="15">
    <source>
        <dbReference type="ARBA" id="ARBA00049902"/>
    </source>
</evidence>
<evidence type="ECO:0000256" key="16">
    <source>
        <dbReference type="SAM" id="MobiDB-lite"/>
    </source>
</evidence>
<evidence type="ECO:0000256" key="17">
    <source>
        <dbReference type="SAM" id="Phobius"/>
    </source>
</evidence>
<dbReference type="InterPro" id="IPR036950">
    <property type="entry name" value="PBP_transglycosylase"/>
</dbReference>
<dbReference type="NCBIfam" id="NF038274">
    <property type="entry name" value="strep_PBP1B"/>
    <property type="match status" value="1"/>
</dbReference>
<dbReference type="InterPro" id="IPR023346">
    <property type="entry name" value="Lysozyme-like_dom_sf"/>
</dbReference>
<evidence type="ECO:0000259" key="18">
    <source>
        <dbReference type="Pfam" id="PF00905"/>
    </source>
</evidence>
<evidence type="ECO:0000256" key="14">
    <source>
        <dbReference type="ARBA" id="ARBA00034000"/>
    </source>
</evidence>
<dbReference type="SUPFAM" id="SSF56601">
    <property type="entry name" value="beta-lactamase/transpeptidase-like"/>
    <property type="match status" value="1"/>
</dbReference>
<evidence type="ECO:0000256" key="2">
    <source>
        <dbReference type="ARBA" id="ARBA00022645"/>
    </source>
</evidence>
<evidence type="ECO:0000313" key="21">
    <source>
        <dbReference type="Proteomes" id="UP001549037"/>
    </source>
</evidence>
<dbReference type="Pfam" id="PF00905">
    <property type="entry name" value="Transpeptidase"/>
    <property type="match status" value="1"/>
</dbReference>
<keyword evidence="6 17" id="KW-0812">Transmembrane</keyword>
<organism evidence="20 21">
    <name type="scientific">Streptococcus porcorum</name>
    <dbReference type="NCBI Taxonomy" id="701526"/>
    <lineage>
        <taxon>Bacteria</taxon>
        <taxon>Bacillati</taxon>
        <taxon>Bacillota</taxon>
        <taxon>Bacilli</taxon>
        <taxon>Lactobacillales</taxon>
        <taxon>Streptococcaceae</taxon>
        <taxon>Streptococcus</taxon>
    </lineage>
</organism>
<evidence type="ECO:0000256" key="3">
    <source>
        <dbReference type="ARBA" id="ARBA00022670"/>
    </source>
</evidence>
<dbReference type="RefSeq" id="WP_354369178.1">
    <property type="nucleotide sequence ID" value="NZ_JBEPLN010000021.1"/>
</dbReference>
<keyword evidence="2" id="KW-0121">Carboxypeptidase</keyword>
<keyword evidence="12" id="KW-0511">Multifunctional enzyme</keyword>
<evidence type="ECO:0000256" key="11">
    <source>
        <dbReference type="ARBA" id="ARBA00023136"/>
    </source>
</evidence>
<feature type="region of interest" description="Disordered" evidence="16">
    <location>
        <begin position="762"/>
        <end position="783"/>
    </location>
</feature>
<keyword evidence="4" id="KW-0328">Glycosyltransferase</keyword>
<dbReference type="InterPro" id="IPR001460">
    <property type="entry name" value="PCN-bd_Tpept"/>
</dbReference>
<evidence type="ECO:0000256" key="10">
    <source>
        <dbReference type="ARBA" id="ARBA00022989"/>
    </source>
</evidence>
<evidence type="ECO:0000256" key="8">
    <source>
        <dbReference type="ARBA" id="ARBA00022960"/>
    </source>
</evidence>
<dbReference type="Gene3D" id="3.40.710.10">
    <property type="entry name" value="DD-peptidase/beta-lactamase superfamily"/>
    <property type="match status" value="1"/>
</dbReference>
<dbReference type="InterPro" id="IPR050396">
    <property type="entry name" value="Glycosyltr_51/Transpeptidase"/>
</dbReference>